<evidence type="ECO:0000313" key="2">
    <source>
        <dbReference type="Proteomes" id="UP001472677"/>
    </source>
</evidence>
<dbReference type="Proteomes" id="UP001472677">
    <property type="component" value="Unassembled WGS sequence"/>
</dbReference>
<keyword evidence="2" id="KW-1185">Reference proteome</keyword>
<protein>
    <submittedName>
        <fullName evidence="1">Uncharacterized protein</fullName>
    </submittedName>
</protein>
<evidence type="ECO:0000313" key="1">
    <source>
        <dbReference type="EMBL" id="KAK8564842.1"/>
    </source>
</evidence>
<accession>A0ABR2EUQ2</accession>
<sequence length="116" mass="13670">MDRWKVKFLTNDHRFSHARVQNNEKEKDTSFEKRLEGVMSTKKLWLSTKSVLSERRSLVGFGCHNTDKKVVFSAKLLRKRVHLDEGDFEDFFSQTIDVMRVLLAYGFDYVNVFCGE</sequence>
<gene>
    <name evidence="1" type="ORF">V6N12_058424</name>
</gene>
<organism evidence="1 2">
    <name type="scientific">Hibiscus sabdariffa</name>
    <name type="common">roselle</name>
    <dbReference type="NCBI Taxonomy" id="183260"/>
    <lineage>
        <taxon>Eukaryota</taxon>
        <taxon>Viridiplantae</taxon>
        <taxon>Streptophyta</taxon>
        <taxon>Embryophyta</taxon>
        <taxon>Tracheophyta</taxon>
        <taxon>Spermatophyta</taxon>
        <taxon>Magnoliopsida</taxon>
        <taxon>eudicotyledons</taxon>
        <taxon>Gunneridae</taxon>
        <taxon>Pentapetalae</taxon>
        <taxon>rosids</taxon>
        <taxon>malvids</taxon>
        <taxon>Malvales</taxon>
        <taxon>Malvaceae</taxon>
        <taxon>Malvoideae</taxon>
        <taxon>Hibiscus</taxon>
    </lineage>
</organism>
<proteinExistence type="predicted"/>
<name>A0ABR2EUQ2_9ROSI</name>
<dbReference type="EMBL" id="JBBPBM010000010">
    <property type="protein sequence ID" value="KAK8564842.1"/>
    <property type="molecule type" value="Genomic_DNA"/>
</dbReference>
<reference evidence="1 2" key="1">
    <citation type="journal article" date="2024" name="G3 (Bethesda)">
        <title>Genome assembly of Hibiscus sabdariffa L. provides insights into metabolisms of medicinal natural products.</title>
        <authorList>
            <person name="Kim T."/>
        </authorList>
    </citation>
    <scope>NUCLEOTIDE SEQUENCE [LARGE SCALE GENOMIC DNA]</scope>
    <source>
        <strain evidence="1">TK-2024</strain>
        <tissue evidence="1">Old leaves</tissue>
    </source>
</reference>
<comment type="caution">
    <text evidence="1">The sequence shown here is derived from an EMBL/GenBank/DDBJ whole genome shotgun (WGS) entry which is preliminary data.</text>
</comment>